<dbReference type="AlphaFoldDB" id="A0A9D0ZZY9"/>
<organism evidence="1 2">
    <name type="scientific">Candidatus Aveggerthella stercoripullorum</name>
    <dbReference type="NCBI Taxonomy" id="2840688"/>
    <lineage>
        <taxon>Bacteria</taxon>
        <taxon>Bacillati</taxon>
        <taxon>Actinomycetota</taxon>
        <taxon>Coriobacteriia</taxon>
        <taxon>Eggerthellales</taxon>
        <taxon>Eggerthellaceae</taxon>
        <taxon>Eggerthellaceae incertae sedis</taxon>
        <taxon>Candidatus Aveggerthella</taxon>
    </lineage>
</organism>
<evidence type="ECO:0000313" key="1">
    <source>
        <dbReference type="EMBL" id="HIR01422.1"/>
    </source>
</evidence>
<evidence type="ECO:0000313" key="2">
    <source>
        <dbReference type="Proteomes" id="UP000824261"/>
    </source>
</evidence>
<gene>
    <name evidence="1" type="ORF">IAA69_04090</name>
</gene>
<sequence length="46" mass="4659">MGTTANKLGRTFLSGALAVTLALPVVGVQKAEAAAGFPDWDVQTNA</sequence>
<comment type="caution">
    <text evidence="1">The sequence shown here is derived from an EMBL/GenBank/DDBJ whole genome shotgun (WGS) entry which is preliminary data.</text>
</comment>
<reference evidence="1" key="2">
    <citation type="journal article" date="2021" name="PeerJ">
        <title>Extensive microbial diversity within the chicken gut microbiome revealed by metagenomics and culture.</title>
        <authorList>
            <person name="Gilroy R."/>
            <person name="Ravi A."/>
            <person name="Getino M."/>
            <person name="Pursley I."/>
            <person name="Horton D.L."/>
            <person name="Alikhan N.F."/>
            <person name="Baker D."/>
            <person name="Gharbi K."/>
            <person name="Hall N."/>
            <person name="Watson M."/>
            <person name="Adriaenssens E.M."/>
            <person name="Foster-Nyarko E."/>
            <person name="Jarju S."/>
            <person name="Secka A."/>
            <person name="Antonio M."/>
            <person name="Oren A."/>
            <person name="Chaudhuri R.R."/>
            <person name="La Ragione R."/>
            <person name="Hildebrand F."/>
            <person name="Pallen M.J."/>
        </authorList>
    </citation>
    <scope>NUCLEOTIDE SEQUENCE</scope>
    <source>
        <strain evidence="1">ChiGjej1B1-2707</strain>
    </source>
</reference>
<dbReference type="EMBL" id="DVGB01000049">
    <property type="protein sequence ID" value="HIR01422.1"/>
    <property type="molecule type" value="Genomic_DNA"/>
</dbReference>
<accession>A0A9D0ZZY9</accession>
<name>A0A9D0ZZY9_9ACTN</name>
<reference evidence="1" key="1">
    <citation type="submission" date="2020-10" db="EMBL/GenBank/DDBJ databases">
        <authorList>
            <person name="Gilroy R."/>
        </authorList>
    </citation>
    <scope>NUCLEOTIDE SEQUENCE</scope>
    <source>
        <strain evidence="1">ChiGjej1B1-2707</strain>
    </source>
</reference>
<dbReference type="Proteomes" id="UP000824261">
    <property type="component" value="Unassembled WGS sequence"/>
</dbReference>
<protein>
    <submittedName>
        <fullName evidence="1">Uncharacterized protein</fullName>
    </submittedName>
</protein>
<proteinExistence type="predicted"/>